<gene>
    <name evidence="1" type="ORF">METZ01_LOCUS200140</name>
</gene>
<name>A0A382E924_9ZZZZ</name>
<organism evidence="1">
    <name type="scientific">marine metagenome</name>
    <dbReference type="NCBI Taxonomy" id="408172"/>
    <lineage>
        <taxon>unclassified sequences</taxon>
        <taxon>metagenomes</taxon>
        <taxon>ecological metagenomes</taxon>
    </lineage>
</organism>
<reference evidence="1" key="1">
    <citation type="submission" date="2018-05" db="EMBL/GenBank/DDBJ databases">
        <authorList>
            <person name="Lanie J.A."/>
            <person name="Ng W.-L."/>
            <person name="Kazmierczak K.M."/>
            <person name="Andrzejewski T.M."/>
            <person name="Davidsen T.M."/>
            <person name="Wayne K.J."/>
            <person name="Tettelin H."/>
            <person name="Glass J.I."/>
            <person name="Rusch D."/>
            <person name="Podicherti R."/>
            <person name="Tsui H.-C.T."/>
            <person name="Winkler M.E."/>
        </authorList>
    </citation>
    <scope>NUCLEOTIDE SEQUENCE</scope>
</reference>
<dbReference type="AlphaFoldDB" id="A0A382E924"/>
<dbReference type="EMBL" id="UINC01043359">
    <property type="protein sequence ID" value="SVB47286.1"/>
    <property type="molecule type" value="Genomic_DNA"/>
</dbReference>
<feature type="non-terminal residue" evidence="1">
    <location>
        <position position="1"/>
    </location>
</feature>
<evidence type="ECO:0000313" key="1">
    <source>
        <dbReference type="EMBL" id="SVB47286.1"/>
    </source>
</evidence>
<protein>
    <submittedName>
        <fullName evidence="1">Uncharacterized protein</fullName>
    </submittedName>
</protein>
<sequence length="35" mass="3855">PPSLPHRPRILRMRPSVTPCQVSAVINSVSAAMER</sequence>
<accession>A0A382E924</accession>
<proteinExistence type="predicted"/>